<dbReference type="InterPro" id="IPR010425">
    <property type="entry name" value="Caps_synth_GfcC-like_C"/>
</dbReference>
<evidence type="ECO:0000313" key="7">
    <source>
        <dbReference type="Proteomes" id="UP001169492"/>
    </source>
</evidence>
<evidence type="ECO:0000313" key="4">
    <source>
        <dbReference type="EMBL" id="MDN7124458.1"/>
    </source>
</evidence>
<evidence type="ECO:0000259" key="2">
    <source>
        <dbReference type="Pfam" id="PF06251"/>
    </source>
</evidence>
<sequence>MSKPSFRGFLTTALLASFTVFAANTIGVRTVYAQSEAKPVTQVVIGDSVVGFEEQPRLLNLYQAAELRPSAYWPSSRLISVAQTEKIAERRRYVLEKLREVSLSARVEGDESLARAAQAYMEQIPNWPLLGAEWVGVTKIDDSLEVQSGVNVERKSLFSSFTDAVANLQANPLLPQGDMRLLPPQDLGAWQVTVVSPKGIQKLPFAQHETVREVLDKAGILADHNGLAEVTLVSLTGLSRTTPVAYFNDAKAMPPVHGIIFVGLDLSALDDDWQLVNAQLSALLSYWNPQS</sequence>
<feature type="chain" id="PRO_5044026602" evidence="1">
    <location>
        <begin position="23"/>
        <end position="291"/>
    </location>
</feature>
<dbReference type="EMBL" id="JAGGJB010000003">
    <property type="protein sequence ID" value="MDN7124458.1"/>
    <property type="molecule type" value="Genomic_DNA"/>
</dbReference>
<feature type="domain" description="Capsule biosynthesis GfcC-like C-terminal" evidence="2">
    <location>
        <begin position="202"/>
        <end position="284"/>
    </location>
</feature>
<evidence type="ECO:0000259" key="3">
    <source>
        <dbReference type="Pfam" id="PF20616"/>
    </source>
</evidence>
<comment type="caution">
    <text evidence="4">The sequence shown here is derived from an EMBL/GenBank/DDBJ whole genome shotgun (WGS) entry which is preliminary data.</text>
</comment>
<dbReference type="Proteomes" id="UP001169492">
    <property type="component" value="Unassembled WGS sequence"/>
</dbReference>
<dbReference type="InterPro" id="IPR046459">
    <property type="entry name" value="Caps_syn_GfcC_N"/>
</dbReference>
<reference evidence="6 7" key="1">
    <citation type="submission" date="2021-03" db="EMBL/GenBank/DDBJ databases">
        <title>Pseudidiomarina terrestris, a new bacterium isolated from saline soil.</title>
        <authorList>
            <person name="Galisteo C."/>
            <person name="De La Haba R."/>
            <person name="Sanchez-Porro C."/>
            <person name="Ventosa A."/>
        </authorList>
    </citation>
    <scope>NUCLEOTIDE SEQUENCE [LARGE SCALE GENOMIC DNA]</scope>
    <source>
        <strain evidence="4 7">1APP75-32.1</strain>
        <strain evidence="6">1APR75-15</strain>
        <strain evidence="5">1ASR75-15</strain>
    </source>
</reference>
<protein>
    <submittedName>
        <fullName evidence="4">Capsule biosynthesis GfcC family protein</fullName>
    </submittedName>
</protein>
<evidence type="ECO:0000313" key="5">
    <source>
        <dbReference type="EMBL" id="MDN7129251.1"/>
    </source>
</evidence>
<keyword evidence="1" id="KW-0732">Signal</keyword>
<accession>A0AAW7R017</accession>
<proteinExistence type="predicted"/>
<evidence type="ECO:0000256" key="1">
    <source>
        <dbReference type="SAM" id="SignalP"/>
    </source>
</evidence>
<gene>
    <name evidence="4" type="ORF">J6I90_06155</name>
    <name evidence="5" type="ORF">J6I92_05150</name>
</gene>
<organism evidence="4 7">
    <name type="scientific">Pseudidiomarina terrestris</name>
    <dbReference type="NCBI Taxonomy" id="2820060"/>
    <lineage>
        <taxon>Bacteria</taxon>
        <taxon>Pseudomonadati</taxon>
        <taxon>Pseudomonadota</taxon>
        <taxon>Gammaproteobacteria</taxon>
        <taxon>Alteromonadales</taxon>
        <taxon>Idiomarinaceae</taxon>
        <taxon>Pseudidiomarina</taxon>
    </lineage>
</organism>
<name>A0AAW7R017_9GAMM</name>
<dbReference type="Pfam" id="PF06251">
    <property type="entry name" value="Caps_syn_GfcC_C"/>
    <property type="match status" value="1"/>
</dbReference>
<feature type="signal peptide" evidence="1">
    <location>
        <begin position="1"/>
        <end position="22"/>
    </location>
</feature>
<feature type="domain" description="Capsule biosynthesis GfcC-like N-terminal" evidence="3">
    <location>
        <begin position="48"/>
        <end position="131"/>
    </location>
</feature>
<keyword evidence="6" id="KW-1185">Reference proteome</keyword>
<dbReference type="EMBL" id="JAGGJC010000001">
    <property type="protein sequence ID" value="MDN7129251.1"/>
    <property type="molecule type" value="Genomic_DNA"/>
</dbReference>
<dbReference type="AlphaFoldDB" id="A0AAW7R017"/>
<dbReference type="Proteomes" id="UP001169491">
    <property type="component" value="Unassembled WGS sequence"/>
</dbReference>
<dbReference type="RefSeq" id="WP_301774423.1">
    <property type="nucleotide sequence ID" value="NZ_JAGGJB010000003.1"/>
</dbReference>
<evidence type="ECO:0000313" key="6">
    <source>
        <dbReference type="Proteomes" id="UP001169491"/>
    </source>
</evidence>
<dbReference type="Pfam" id="PF20616">
    <property type="entry name" value="Caps_syn_GfcC_N"/>
    <property type="match status" value="1"/>
</dbReference>